<protein>
    <recommendedName>
        <fullName evidence="1">non-specific serine/threonine protein kinase</fullName>
        <ecNumber evidence="1">2.7.11.1</ecNumber>
    </recommendedName>
</protein>
<feature type="compositionally biased region" description="Low complexity" evidence="8">
    <location>
        <begin position="300"/>
        <end position="310"/>
    </location>
</feature>
<keyword evidence="4 7" id="KW-0547">Nucleotide-binding</keyword>
<evidence type="ECO:0000256" key="8">
    <source>
        <dbReference type="SAM" id="MobiDB-lite"/>
    </source>
</evidence>
<evidence type="ECO:0000256" key="1">
    <source>
        <dbReference type="ARBA" id="ARBA00012513"/>
    </source>
</evidence>
<dbReference type="AlphaFoldDB" id="A0A6J4M421"/>
<dbReference type="SMART" id="SM00220">
    <property type="entry name" value="S_TKc"/>
    <property type="match status" value="1"/>
</dbReference>
<dbReference type="Pfam" id="PF00069">
    <property type="entry name" value="Pkinase"/>
    <property type="match status" value="1"/>
</dbReference>
<dbReference type="GO" id="GO:0004674">
    <property type="term" value="F:protein serine/threonine kinase activity"/>
    <property type="evidence" value="ECO:0007669"/>
    <property type="project" value="UniProtKB-KW"/>
</dbReference>
<dbReference type="Gene3D" id="3.30.200.20">
    <property type="entry name" value="Phosphorylase Kinase, domain 1"/>
    <property type="match status" value="1"/>
</dbReference>
<name>A0A6J4M421_9ACTN</name>
<keyword evidence="9" id="KW-0472">Membrane</keyword>
<evidence type="ECO:0000256" key="2">
    <source>
        <dbReference type="ARBA" id="ARBA00022527"/>
    </source>
</evidence>
<keyword evidence="2 11" id="KW-0723">Serine/threonine-protein kinase</keyword>
<evidence type="ECO:0000259" key="10">
    <source>
        <dbReference type="PROSITE" id="PS50011"/>
    </source>
</evidence>
<dbReference type="InterPro" id="IPR008271">
    <property type="entry name" value="Ser/Thr_kinase_AS"/>
</dbReference>
<keyword evidence="5 11" id="KW-0418">Kinase</keyword>
<gene>
    <name evidence="11" type="ORF">AVDCRST_MAG07-2886</name>
</gene>
<dbReference type="CDD" id="cd14014">
    <property type="entry name" value="STKc_PknB_like"/>
    <property type="match status" value="1"/>
</dbReference>
<evidence type="ECO:0000256" key="6">
    <source>
        <dbReference type="ARBA" id="ARBA00022840"/>
    </source>
</evidence>
<dbReference type="Gene3D" id="1.10.510.10">
    <property type="entry name" value="Transferase(Phosphotransferase) domain 1"/>
    <property type="match status" value="1"/>
</dbReference>
<evidence type="ECO:0000256" key="4">
    <source>
        <dbReference type="ARBA" id="ARBA00022741"/>
    </source>
</evidence>
<reference evidence="11" key="1">
    <citation type="submission" date="2020-02" db="EMBL/GenBank/DDBJ databases">
        <authorList>
            <person name="Meier V. D."/>
        </authorList>
    </citation>
    <scope>NUCLEOTIDE SEQUENCE</scope>
    <source>
        <strain evidence="11">AVDCRST_MAG07</strain>
    </source>
</reference>
<accession>A0A6J4M421</accession>
<evidence type="ECO:0000313" key="11">
    <source>
        <dbReference type="EMBL" id="CAA9349235.1"/>
    </source>
</evidence>
<feature type="region of interest" description="Disordered" evidence="8">
    <location>
        <begin position="300"/>
        <end position="321"/>
    </location>
</feature>
<keyword evidence="9" id="KW-0812">Transmembrane</keyword>
<dbReference type="EMBL" id="CADCUB010000137">
    <property type="protein sequence ID" value="CAA9349235.1"/>
    <property type="molecule type" value="Genomic_DNA"/>
</dbReference>
<evidence type="ECO:0000256" key="9">
    <source>
        <dbReference type="SAM" id="Phobius"/>
    </source>
</evidence>
<dbReference type="GO" id="GO:0005524">
    <property type="term" value="F:ATP binding"/>
    <property type="evidence" value="ECO:0007669"/>
    <property type="project" value="UniProtKB-UniRule"/>
</dbReference>
<dbReference type="PROSITE" id="PS00108">
    <property type="entry name" value="PROTEIN_KINASE_ST"/>
    <property type="match status" value="1"/>
</dbReference>
<feature type="binding site" evidence="7">
    <location>
        <position position="51"/>
    </location>
    <ligand>
        <name>ATP</name>
        <dbReference type="ChEBI" id="CHEBI:30616"/>
    </ligand>
</feature>
<keyword evidence="6 7" id="KW-0067">ATP-binding</keyword>
<evidence type="ECO:0000256" key="3">
    <source>
        <dbReference type="ARBA" id="ARBA00022679"/>
    </source>
</evidence>
<feature type="region of interest" description="Disordered" evidence="8">
    <location>
        <begin position="359"/>
        <end position="383"/>
    </location>
</feature>
<dbReference type="PANTHER" id="PTHR43289">
    <property type="entry name" value="MITOGEN-ACTIVATED PROTEIN KINASE KINASE KINASE 20-RELATED"/>
    <property type="match status" value="1"/>
</dbReference>
<dbReference type="SUPFAM" id="SSF56112">
    <property type="entry name" value="Protein kinase-like (PK-like)"/>
    <property type="match status" value="1"/>
</dbReference>
<evidence type="ECO:0000256" key="5">
    <source>
        <dbReference type="ARBA" id="ARBA00022777"/>
    </source>
</evidence>
<dbReference type="PANTHER" id="PTHR43289:SF6">
    <property type="entry name" value="SERINE_THREONINE-PROTEIN KINASE NEKL-3"/>
    <property type="match status" value="1"/>
</dbReference>
<keyword evidence="3" id="KW-0808">Transferase</keyword>
<organism evidence="11">
    <name type="scientific">uncultured Frankineae bacterium</name>
    <dbReference type="NCBI Taxonomy" id="437475"/>
    <lineage>
        <taxon>Bacteria</taxon>
        <taxon>Bacillati</taxon>
        <taxon>Actinomycetota</taxon>
        <taxon>Actinomycetes</taxon>
        <taxon>Frankiales</taxon>
        <taxon>environmental samples</taxon>
    </lineage>
</organism>
<dbReference type="InterPro" id="IPR017441">
    <property type="entry name" value="Protein_kinase_ATP_BS"/>
</dbReference>
<dbReference type="InterPro" id="IPR000719">
    <property type="entry name" value="Prot_kinase_dom"/>
</dbReference>
<feature type="transmembrane region" description="Helical" evidence="9">
    <location>
        <begin position="325"/>
        <end position="345"/>
    </location>
</feature>
<dbReference type="InterPro" id="IPR011009">
    <property type="entry name" value="Kinase-like_dom_sf"/>
</dbReference>
<sequence length="383" mass="40100">MTDPTQAMPAGGEKPVVVASRYRLLSLLGRGGTAEVWRAEDEALARDVALKLVTVPTDDSAARAGEEARLLARLNHPGLVPVYDAGTDERGHPWVVMELVEGETLADTLKRGPLPPARTAAIGSSLAAALAYVHGKGLLHRDVKPANILMGTDGRVRLTDFGIARLVDSARVTSTGMMVGTASYLAPEQVAGEPVGPAADVYALGLVLLESLTGQREYAGSTVEVALARLHRPPQVPATLPAGWQGLLRAMTDREPAARPTPAQAATALDDIARGGAATTVIAPPPSVERTTVLPRTAVAPAPSARTAPAPAAPRPVPQPRRSSAPYVVVLLVLVAALAAAAYAVSTRETVLTPLPEVSSELPDTLRSDLQRLRDAAERLEER</sequence>
<dbReference type="PROSITE" id="PS00107">
    <property type="entry name" value="PROTEIN_KINASE_ATP"/>
    <property type="match status" value="1"/>
</dbReference>
<evidence type="ECO:0000256" key="7">
    <source>
        <dbReference type="PROSITE-ProRule" id="PRU10141"/>
    </source>
</evidence>
<dbReference type="EC" id="2.7.11.1" evidence="1"/>
<proteinExistence type="predicted"/>
<dbReference type="PROSITE" id="PS50011">
    <property type="entry name" value="PROTEIN_KINASE_DOM"/>
    <property type="match status" value="1"/>
</dbReference>
<keyword evidence="9" id="KW-1133">Transmembrane helix</keyword>
<feature type="compositionally biased region" description="Basic and acidic residues" evidence="8">
    <location>
        <begin position="364"/>
        <end position="383"/>
    </location>
</feature>
<feature type="domain" description="Protein kinase" evidence="10">
    <location>
        <begin position="22"/>
        <end position="273"/>
    </location>
</feature>